<dbReference type="GO" id="GO:0045493">
    <property type="term" value="P:xylan catabolic process"/>
    <property type="evidence" value="ECO:0007669"/>
    <property type="project" value="UniProtKB-KW"/>
</dbReference>
<dbReference type="InterPro" id="IPR029058">
    <property type="entry name" value="AB_hydrolase_fold"/>
</dbReference>
<accession>A0A9N7KZL5</accession>
<dbReference type="KEGG" id="ccot:CCAX7_001990"/>
<name>A0A9N7KZL5_9BACT</name>
<proteinExistence type="predicted"/>
<keyword evidence="4" id="KW-0119">Carbohydrate metabolism</keyword>
<evidence type="ECO:0000313" key="5">
    <source>
        <dbReference type="Proteomes" id="UP000287394"/>
    </source>
</evidence>
<evidence type="ECO:0000313" key="4">
    <source>
        <dbReference type="EMBL" id="BDI28148.1"/>
    </source>
</evidence>
<feature type="region of interest" description="Disordered" evidence="2">
    <location>
        <begin position="1"/>
        <end position="42"/>
    </location>
</feature>
<keyword evidence="4" id="KW-0858">Xylan degradation</keyword>
<dbReference type="PANTHER" id="PTHR48081:SF6">
    <property type="entry name" value="PEPTIDASE S9 PROLYL OLIGOPEPTIDASE CATALYTIC DOMAIN-CONTAINING PROTEIN"/>
    <property type="match status" value="1"/>
</dbReference>
<dbReference type="RefSeq" id="WP_165863994.1">
    <property type="nucleotide sequence ID" value="NZ_AP025739.1"/>
</dbReference>
<reference evidence="4 5" key="1">
    <citation type="journal article" date="2019" name="Int. J. Syst. Evol. Microbiol.">
        <title>Capsulimonas corticalis gen. nov., sp. nov., an aerobic capsulated bacterium, of a novel bacterial order, Capsulimonadales ord. nov., of the class Armatimonadia of the phylum Armatimonadetes.</title>
        <authorList>
            <person name="Li J."/>
            <person name="Kudo C."/>
            <person name="Tonouchi A."/>
        </authorList>
    </citation>
    <scope>NUCLEOTIDE SEQUENCE [LARGE SCALE GENOMIC DNA]</scope>
    <source>
        <strain evidence="4 5">AX-7</strain>
    </source>
</reference>
<dbReference type="PANTHER" id="PTHR48081">
    <property type="entry name" value="AB HYDROLASE SUPERFAMILY PROTEIN C4A8.06C"/>
    <property type="match status" value="1"/>
</dbReference>
<evidence type="ECO:0000256" key="1">
    <source>
        <dbReference type="ARBA" id="ARBA00022801"/>
    </source>
</evidence>
<organism evidence="4 5">
    <name type="scientific">Capsulimonas corticalis</name>
    <dbReference type="NCBI Taxonomy" id="2219043"/>
    <lineage>
        <taxon>Bacteria</taxon>
        <taxon>Bacillati</taxon>
        <taxon>Armatimonadota</taxon>
        <taxon>Armatimonadia</taxon>
        <taxon>Capsulimonadales</taxon>
        <taxon>Capsulimonadaceae</taxon>
        <taxon>Capsulimonas</taxon>
    </lineage>
</organism>
<dbReference type="SUPFAM" id="SSF53474">
    <property type="entry name" value="alpha/beta-Hydrolases"/>
    <property type="match status" value="1"/>
</dbReference>
<feature type="domain" description="BD-FAE-like" evidence="3">
    <location>
        <begin position="57"/>
        <end position="158"/>
    </location>
</feature>
<sequence length="275" mass="29044">MTITNQMAPADPPAPTFDLWPATAPGEQSSSPGKISDDHGGNVLRLTDVTQPQLQLFPAEGKGPHPAVLVLPGGGYSILAIDLEGTEVAAWLNKLGFTVAVLTYRVPDKRDAAFQDGQRAISLLRARAKEFGIDPKHLGVLGFSAGGHLTARLATGYAARSYTPVDAADQQSDRPDFAALIYPAYLFDSATGLPAPEVKPHAGMPPIFLTQTLDDGYLTAPAYATALEQAGVPVHGAYYLKGGHGYGLRAPADQPVHGWADAAGAWLKEQIGKKR</sequence>
<dbReference type="Gene3D" id="3.40.50.1820">
    <property type="entry name" value="alpha/beta hydrolase"/>
    <property type="match status" value="1"/>
</dbReference>
<gene>
    <name evidence="4" type="primary">xynB_1</name>
    <name evidence="4" type="ORF">CCAX7_001990</name>
</gene>
<evidence type="ECO:0000259" key="3">
    <source>
        <dbReference type="Pfam" id="PF20434"/>
    </source>
</evidence>
<dbReference type="Pfam" id="PF20434">
    <property type="entry name" value="BD-FAE"/>
    <property type="match status" value="1"/>
</dbReference>
<dbReference type="GO" id="GO:0016798">
    <property type="term" value="F:hydrolase activity, acting on glycosyl bonds"/>
    <property type="evidence" value="ECO:0007669"/>
    <property type="project" value="UniProtKB-KW"/>
</dbReference>
<keyword evidence="4" id="KW-0326">Glycosidase</keyword>
<keyword evidence="5" id="KW-1185">Reference proteome</keyword>
<evidence type="ECO:0000256" key="2">
    <source>
        <dbReference type="SAM" id="MobiDB-lite"/>
    </source>
</evidence>
<dbReference type="AlphaFoldDB" id="A0A9N7KZL5"/>
<dbReference type="InterPro" id="IPR050300">
    <property type="entry name" value="GDXG_lipolytic_enzyme"/>
</dbReference>
<keyword evidence="4" id="KW-0624">Polysaccharide degradation</keyword>
<protein>
    <submittedName>
        <fullName evidence="4">Xylanase</fullName>
    </submittedName>
</protein>
<dbReference type="InterPro" id="IPR049492">
    <property type="entry name" value="BD-FAE-like_dom"/>
</dbReference>
<dbReference type="EMBL" id="AP025739">
    <property type="protein sequence ID" value="BDI28148.1"/>
    <property type="molecule type" value="Genomic_DNA"/>
</dbReference>
<keyword evidence="1 4" id="KW-0378">Hydrolase</keyword>
<dbReference type="Proteomes" id="UP000287394">
    <property type="component" value="Chromosome"/>
</dbReference>